<dbReference type="InterPro" id="IPR001464">
    <property type="entry name" value="Annexin"/>
</dbReference>
<dbReference type="OrthoDB" id="37886at2759"/>
<dbReference type="InterPro" id="IPR018502">
    <property type="entry name" value="Annexin_repeat"/>
</dbReference>
<dbReference type="GeneID" id="16074075"/>
<dbReference type="GO" id="GO:0005634">
    <property type="term" value="C:nucleus"/>
    <property type="evidence" value="ECO:0007669"/>
    <property type="project" value="TreeGrafter"/>
</dbReference>
<evidence type="ECO:0000313" key="5">
    <source>
        <dbReference type="EMBL" id="EGD73935.1"/>
    </source>
</evidence>
<dbReference type="EMBL" id="GL832967">
    <property type="protein sequence ID" value="EGD73935.1"/>
    <property type="molecule type" value="Genomic_DNA"/>
</dbReference>
<keyword evidence="4" id="KW-0106">Calcium</keyword>
<evidence type="ECO:0000313" key="6">
    <source>
        <dbReference type="Proteomes" id="UP000007799"/>
    </source>
</evidence>
<dbReference type="GO" id="GO:0005737">
    <property type="term" value="C:cytoplasm"/>
    <property type="evidence" value="ECO:0007669"/>
    <property type="project" value="TreeGrafter"/>
</dbReference>
<accession>F2UBR9</accession>
<evidence type="ECO:0000256" key="3">
    <source>
        <dbReference type="ARBA" id="ARBA00023216"/>
    </source>
</evidence>
<evidence type="ECO:0000256" key="2">
    <source>
        <dbReference type="ARBA" id="ARBA00022737"/>
    </source>
</evidence>
<dbReference type="Proteomes" id="UP000007799">
    <property type="component" value="Unassembled WGS sequence"/>
</dbReference>
<dbReference type="AlphaFoldDB" id="F2UBR9"/>
<keyword evidence="3 4" id="KW-0041">Annexin</keyword>
<dbReference type="GO" id="GO:0001786">
    <property type="term" value="F:phosphatidylserine binding"/>
    <property type="evidence" value="ECO:0007669"/>
    <property type="project" value="TreeGrafter"/>
</dbReference>
<keyword evidence="4" id="KW-0111">Calcium/phospholipid-binding</keyword>
<dbReference type="FunFam" id="1.10.220.10:FF:000001">
    <property type="entry name" value="Annexin"/>
    <property type="match status" value="1"/>
</dbReference>
<evidence type="ECO:0000256" key="4">
    <source>
        <dbReference type="RuleBase" id="RU003540"/>
    </source>
</evidence>
<gene>
    <name evidence="5" type="ORF">PTSG_12342</name>
</gene>
<dbReference type="SUPFAM" id="SSF47874">
    <property type="entry name" value="Annexin"/>
    <property type="match status" value="1"/>
</dbReference>
<dbReference type="OMA" id="DYNSRFM"/>
<dbReference type="InParanoid" id="F2UBR9"/>
<dbReference type="GO" id="GO:0005509">
    <property type="term" value="F:calcium ion binding"/>
    <property type="evidence" value="ECO:0007669"/>
    <property type="project" value="InterPro"/>
</dbReference>
<name>F2UBR9_SALR5</name>
<dbReference type="PANTHER" id="PTHR10502">
    <property type="entry name" value="ANNEXIN"/>
    <property type="match status" value="1"/>
</dbReference>
<dbReference type="PROSITE" id="PS00223">
    <property type="entry name" value="ANNEXIN_1"/>
    <property type="match status" value="1"/>
</dbReference>
<dbReference type="GO" id="GO:0005544">
    <property type="term" value="F:calcium-dependent phospholipid binding"/>
    <property type="evidence" value="ECO:0007669"/>
    <property type="project" value="UniProtKB-KW"/>
</dbReference>
<comment type="similarity">
    <text evidence="1 4">Belongs to the annexin family.</text>
</comment>
<dbReference type="Gene3D" id="1.10.220.10">
    <property type="entry name" value="Annexin"/>
    <property type="match status" value="4"/>
</dbReference>
<dbReference type="PANTHER" id="PTHR10502:SF102">
    <property type="entry name" value="ANNEXIN B11"/>
    <property type="match status" value="1"/>
</dbReference>
<dbReference type="RefSeq" id="XP_004993498.1">
    <property type="nucleotide sequence ID" value="XM_004993441.1"/>
</dbReference>
<dbReference type="PROSITE" id="PS51897">
    <property type="entry name" value="ANNEXIN_2"/>
    <property type="match status" value="3"/>
</dbReference>
<dbReference type="InterPro" id="IPR018252">
    <property type="entry name" value="Annexin_repeat_CS"/>
</dbReference>
<dbReference type="GO" id="GO:0012506">
    <property type="term" value="C:vesicle membrane"/>
    <property type="evidence" value="ECO:0007669"/>
    <property type="project" value="TreeGrafter"/>
</dbReference>
<proteinExistence type="inferred from homology"/>
<dbReference type="eggNOG" id="KOG0819">
    <property type="taxonomic scope" value="Eukaryota"/>
</dbReference>
<reference evidence="5" key="1">
    <citation type="submission" date="2009-08" db="EMBL/GenBank/DDBJ databases">
        <title>Annotation of Salpingoeca rosetta.</title>
        <authorList>
            <consortium name="The Broad Institute Genome Sequencing Platform"/>
            <person name="Russ C."/>
            <person name="Cuomo C."/>
            <person name="Burger G."/>
            <person name="Gray M.W."/>
            <person name="Holland P.W.H."/>
            <person name="King N."/>
            <person name="Lang F.B.F."/>
            <person name="Roger A.J."/>
            <person name="Ruiz-Trillo I."/>
            <person name="Young S.K."/>
            <person name="Zeng Q."/>
            <person name="Gargeya S."/>
            <person name="Alvarado L."/>
            <person name="Berlin A."/>
            <person name="Chapman S.B."/>
            <person name="Chen Z."/>
            <person name="Freedman E."/>
            <person name="Gellesch M."/>
            <person name="Goldberg J."/>
            <person name="Griggs A."/>
            <person name="Gujja S."/>
            <person name="Heilman E."/>
            <person name="Heiman D."/>
            <person name="Howarth C."/>
            <person name="Mehta T."/>
            <person name="Neiman D."/>
            <person name="Pearson M."/>
            <person name="Roberts A."/>
            <person name="Saif S."/>
            <person name="Shea T."/>
            <person name="Shenoy N."/>
            <person name="Sisk P."/>
            <person name="Stolte C."/>
            <person name="Sykes S."/>
            <person name="White J."/>
            <person name="Yandava C."/>
            <person name="Haas B."/>
            <person name="Nusbaum C."/>
            <person name="Birren B."/>
        </authorList>
    </citation>
    <scope>NUCLEOTIDE SEQUENCE [LARGE SCALE GENOMIC DNA]</scope>
    <source>
        <strain evidence="5">ATCC 50818</strain>
    </source>
</reference>
<dbReference type="STRING" id="946362.F2UBR9"/>
<dbReference type="KEGG" id="sre:PTSG_12342"/>
<sequence>MATVTPREDFDAEALAADLRKAMKGFGTDEDTIIEILTSVDNAQRQELRAAFKTMYGRDLVKDLKSELGGKLEDAVRAMLRPPAELDAWELRQAMKGAGTDEETIAEILASRTNEEIAAIREAYKEKFDGDDLEEDIMSETGGHLRRIFVSLVQGNRDESEEVDEDKAQADVRLCLACCHVFASPVCEAYRGISDYDLSKAVKKEMSGDLEFAFLAVLECARNPPKFFAKRLHRAIKGAGTDDDALIRIIVSRSEKDLADIAEAYIDEYEKSLVAAVKDDCSGDYEKLLVALLK</sequence>
<dbReference type="SMART" id="SM00335">
    <property type="entry name" value="ANX"/>
    <property type="match status" value="3"/>
</dbReference>
<evidence type="ECO:0000256" key="1">
    <source>
        <dbReference type="ARBA" id="ARBA00007831"/>
    </source>
</evidence>
<dbReference type="InterPro" id="IPR037104">
    <property type="entry name" value="Annexin_sf"/>
</dbReference>
<dbReference type="GO" id="GO:0005886">
    <property type="term" value="C:plasma membrane"/>
    <property type="evidence" value="ECO:0007669"/>
    <property type="project" value="TreeGrafter"/>
</dbReference>
<keyword evidence="6" id="KW-1185">Reference proteome</keyword>
<dbReference type="PRINTS" id="PR00196">
    <property type="entry name" value="ANNEXIN"/>
</dbReference>
<dbReference type="Pfam" id="PF00191">
    <property type="entry name" value="Annexin"/>
    <property type="match status" value="3"/>
</dbReference>
<organism evidence="6">
    <name type="scientific">Salpingoeca rosetta (strain ATCC 50818 / BSB-021)</name>
    <dbReference type="NCBI Taxonomy" id="946362"/>
    <lineage>
        <taxon>Eukaryota</taxon>
        <taxon>Choanoflagellata</taxon>
        <taxon>Craspedida</taxon>
        <taxon>Salpingoecidae</taxon>
        <taxon>Salpingoeca</taxon>
    </lineage>
</organism>
<protein>
    <recommendedName>
        <fullName evidence="4">Annexin</fullName>
    </recommendedName>
</protein>
<keyword evidence="2 4" id="KW-0677">Repeat</keyword>
<comment type="domain">
    <text evidence="4">A pair of annexin repeats may form one binding site for calcium and phospholipid.</text>
</comment>
<dbReference type="FunFam" id="1.10.220.10:FF:000003">
    <property type="entry name" value="Annexin"/>
    <property type="match status" value="1"/>
</dbReference>
<dbReference type="FunFam" id="1.10.220.10:FF:000004">
    <property type="entry name" value="Annexin"/>
    <property type="match status" value="1"/>
</dbReference>